<dbReference type="GeneID" id="19119458"/>
<dbReference type="AlphaFoldDB" id="W6YX84"/>
<dbReference type="KEGG" id="bor:COCMIDRAFT_109573"/>
<evidence type="ECO:0000313" key="3">
    <source>
        <dbReference type="Proteomes" id="UP000054032"/>
    </source>
</evidence>
<reference evidence="2 3" key="1">
    <citation type="journal article" date="2013" name="PLoS Genet.">
        <title>Comparative genome structure, secondary metabolite, and effector coding capacity across Cochliobolus pathogens.</title>
        <authorList>
            <person name="Condon B.J."/>
            <person name="Leng Y."/>
            <person name="Wu D."/>
            <person name="Bushley K.E."/>
            <person name="Ohm R.A."/>
            <person name="Otillar R."/>
            <person name="Martin J."/>
            <person name="Schackwitz W."/>
            <person name="Grimwood J."/>
            <person name="MohdZainudin N."/>
            <person name="Xue C."/>
            <person name="Wang R."/>
            <person name="Manning V.A."/>
            <person name="Dhillon B."/>
            <person name="Tu Z.J."/>
            <person name="Steffenson B.J."/>
            <person name="Salamov A."/>
            <person name="Sun H."/>
            <person name="Lowry S."/>
            <person name="LaButti K."/>
            <person name="Han J."/>
            <person name="Copeland A."/>
            <person name="Lindquist E."/>
            <person name="Barry K."/>
            <person name="Schmutz J."/>
            <person name="Baker S.E."/>
            <person name="Ciuffetti L.M."/>
            <person name="Grigoriev I.V."/>
            <person name="Zhong S."/>
            <person name="Turgeon B.G."/>
        </authorList>
    </citation>
    <scope>NUCLEOTIDE SEQUENCE [LARGE SCALE GENOMIC DNA]</scope>
    <source>
        <strain evidence="2 3">ATCC 44560</strain>
    </source>
</reference>
<dbReference type="HOGENOM" id="CLU_2711491_0_0_1"/>
<feature type="transmembrane region" description="Helical" evidence="1">
    <location>
        <begin position="42"/>
        <end position="65"/>
    </location>
</feature>
<evidence type="ECO:0000313" key="2">
    <source>
        <dbReference type="EMBL" id="EUC40134.1"/>
    </source>
</evidence>
<protein>
    <submittedName>
        <fullName evidence="2">Uncharacterized protein</fullName>
    </submittedName>
</protein>
<dbReference type="RefSeq" id="XP_007693344.1">
    <property type="nucleotide sequence ID" value="XM_007695154.1"/>
</dbReference>
<gene>
    <name evidence="2" type="ORF">COCMIDRAFT_109573</name>
</gene>
<dbReference type="Proteomes" id="UP000054032">
    <property type="component" value="Unassembled WGS sequence"/>
</dbReference>
<evidence type="ECO:0000256" key="1">
    <source>
        <dbReference type="SAM" id="Phobius"/>
    </source>
</evidence>
<keyword evidence="3" id="KW-1185">Reference proteome</keyword>
<keyword evidence="1" id="KW-1133">Transmembrane helix</keyword>
<dbReference type="EMBL" id="KI964194">
    <property type="protein sequence ID" value="EUC40134.1"/>
    <property type="molecule type" value="Genomic_DNA"/>
</dbReference>
<accession>W6YX84</accession>
<keyword evidence="1" id="KW-0472">Membrane</keyword>
<feature type="non-terminal residue" evidence="2">
    <location>
        <position position="1"/>
    </location>
</feature>
<keyword evidence="1" id="KW-0812">Transmembrane</keyword>
<name>W6YX84_COCMI</name>
<proteinExistence type="predicted"/>
<sequence length="73" mass="8182">GPIKAVNACPAWWLWLRLSCICIAAGANELRLARVQPPLPPAMLFFPFLLFLTVLSHSLLIPLLLTNHWHGLQ</sequence>
<feature type="transmembrane region" description="Helical" evidence="1">
    <location>
        <begin position="12"/>
        <end position="30"/>
    </location>
</feature>
<organism evidence="2 3">
    <name type="scientific">Bipolaris oryzae ATCC 44560</name>
    <dbReference type="NCBI Taxonomy" id="930090"/>
    <lineage>
        <taxon>Eukaryota</taxon>
        <taxon>Fungi</taxon>
        <taxon>Dikarya</taxon>
        <taxon>Ascomycota</taxon>
        <taxon>Pezizomycotina</taxon>
        <taxon>Dothideomycetes</taxon>
        <taxon>Pleosporomycetidae</taxon>
        <taxon>Pleosporales</taxon>
        <taxon>Pleosporineae</taxon>
        <taxon>Pleosporaceae</taxon>
        <taxon>Bipolaris</taxon>
    </lineage>
</organism>